<evidence type="ECO:0000313" key="1">
    <source>
        <dbReference type="EMBL" id="EXX86567.1"/>
    </source>
</evidence>
<organism evidence="1 2">
    <name type="scientific">Paenibacillus darwinianus</name>
    <dbReference type="NCBI Taxonomy" id="1380763"/>
    <lineage>
        <taxon>Bacteria</taxon>
        <taxon>Bacillati</taxon>
        <taxon>Bacillota</taxon>
        <taxon>Bacilli</taxon>
        <taxon>Bacillales</taxon>
        <taxon>Paenibacillaceae</taxon>
        <taxon>Paenibacillus</taxon>
    </lineage>
</organism>
<dbReference type="RefSeq" id="WP_036585018.1">
    <property type="nucleotide sequence ID" value="NZ_KK082180.1"/>
</dbReference>
<dbReference type="OrthoDB" id="2579926at2"/>
<reference evidence="1 2" key="1">
    <citation type="submission" date="2014-02" db="EMBL/GenBank/DDBJ databases">
        <title>Genome sequence of Paenibacillus darwinianus reveals adaptive mechanisms for survival in Antarctic soils.</title>
        <authorList>
            <person name="Dsouza M."/>
            <person name="Taylor M.W."/>
            <person name="Turner S.J."/>
            <person name="Aislabie J."/>
        </authorList>
    </citation>
    <scope>NUCLEOTIDE SEQUENCE [LARGE SCALE GENOMIC DNA]</scope>
    <source>
        <strain evidence="1 2">CE1</strain>
    </source>
</reference>
<dbReference type="AlphaFoldDB" id="A0A9W5S000"/>
<dbReference type="EMBL" id="JFHU01000185">
    <property type="protein sequence ID" value="EXX86567.1"/>
    <property type="molecule type" value="Genomic_DNA"/>
</dbReference>
<name>A0A9W5S000_9BACL</name>
<sequence length="234" mass="27480">MFETEVEMFVQEQRRSAKGQRLEQLNRDLIAERKMLGTILRPVFGSFDGMIMEYELVSMSGVRIYIDVFYQPLSLGFESEGFVVHAENITRDRFNFEKMRQRTLALYDCKYVPFSWDELDKKPELCRRAVYELLGRYGAAAGSTSEPLPVYERELLRYALRLNRPFKFGDVSMCLQAGERVSRRVLRSLLEKDMIRPNGTSIQRHHSYILTDKARHFYMDTNSHSHGGTPKERR</sequence>
<comment type="caution">
    <text evidence="1">The sequence shown here is derived from an EMBL/GenBank/DDBJ whole genome shotgun (WGS) entry which is preliminary data.</text>
</comment>
<keyword evidence="2" id="KW-1185">Reference proteome</keyword>
<gene>
    <name evidence="1" type="ORF">BG53_05840</name>
</gene>
<evidence type="ECO:0000313" key="2">
    <source>
        <dbReference type="Proteomes" id="UP000053750"/>
    </source>
</evidence>
<dbReference type="Proteomes" id="UP000053750">
    <property type="component" value="Unassembled WGS sequence"/>
</dbReference>
<proteinExistence type="predicted"/>
<protein>
    <submittedName>
        <fullName evidence="1">Uncharacterized protein</fullName>
    </submittedName>
</protein>
<accession>A0A9W5S000</accession>